<feature type="transmembrane region" description="Helical" evidence="8">
    <location>
        <begin position="171"/>
        <end position="190"/>
    </location>
</feature>
<dbReference type="GeneID" id="56905494"/>
<feature type="transmembrane region" description="Helical" evidence="8">
    <location>
        <begin position="34"/>
        <end position="54"/>
    </location>
</feature>
<evidence type="ECO:0000256" key="2">
    <source>
        <dbReference type="ARBA" id="ARBA00008974"/>
    </source>
</evidence>
<keyword evidence="3 7" id="KW-0813">Transport</keyword>
<gene>
    <name evidence="9" type="primary">yxlA</name>
    <name evidence="9" type="ORF">GLS_c12650</name>
</gene>
<feature type="transmembrane region" description="Helical" evidence="8">
    <location>
        <begin position="352"/>
        <end position="373"/>
    </location>
</feature>
<accession>A0A067Z4Y7</accession>
<dbReference type="RefSeq" id="WP_052327502.1">
    <property type="nucleotide sequence ID" value="NZ_CP004373.1"/>
</dbReference>
<dbReference type="Proteomes" id="UP000031656">
    <property type="component" value="Chromosome"/>
</dbReference>
<evidence type="ECO:0000313" key="10">
    <source>
        <dbReference type="Proteomes" id="UP000031656"/>
    </source>
</evidence>
<sequence>MTEQVRRAEFHQSVEVHTIYRIPTEHRHGRVRDLFTVWFSTNMTLLTIVTGALGPKIFDLSLIWAIVAVIAGNLVGAVFMALHAAQGPVLGVPQMVQSRGQFGVWGAVPIIVLVVLMYIGFAASNCVVGGEALDDALPVLGRVPAVLLLAFISLVPCILGYGAIHACSKAVTWLSGIAVMYCLVVGFWHMPVTLLTELHGSVAGFCGMFSIAALWQIAYAPYVSDSSRYLPEDSLSVRNTFWASYGGTVLGTILPMVLGAFLVLQWPGESVVQSLGHLAGVWGAPVLVVLSLSIALANAMSVYCGALSSITIIQTFLPEWRAALRSRVVLTCALLGLSLFFALGMADSFMKSYAAFLDILMAVMVPWTAINLYDYYVLRHGDYDVESFFRKDGGIYGYVNWAAVGSYVLGVLVEIPFLKNEFFTGFFVPYLHKVDVSWLVSLVVTSLFYAVVSRRSSVGDVSRPSSC</sequence>
<dbReference type="Pfam" id="PF02133">
    <property type="entry name" value="Transp_cyt_pur"/>
    <property type="match status" value="1"/>
</dbReference>
<feature type="transmembrane region" description="Helical" evidence="8">
    <location>
        <begin position="242"/>
        <end position="264"/>
    </location>
</feature>
<evidence type="ECO:0000256" key="7">
    <source>
        <dbReference type="PIRNR" id="PIRNR002744"/>
    </source>
</evidence>
<dbReference type="CDD" id="cd11484">
    <property type="entry name" value="SLC-NCS1sbd_CobB-like"/>
    <property type="match status" value="1"/>
</dbReference>
<evidence type="ECO:0000256" key="3">
    <source>
        <dbReference type="ARBA" id="ARBA00022448"/>
    </source>
</evidence>
<feature type="transmembrane region" description="Helical" evidence="8">
    <location>
        <begin position="202"/>
        <end position="222"/>
    </location>
</feature>
<evidence type="ECO:0000256" key="1">
    <source>
        <dbReference type="ARBA" id="ARBA00004141"/>
    </source>
</evidence>
<evidence type="ECO:0000256" key="8">
    <source>
        <dbReference type="SAM" id="Phobius"/>
    </source>
</evidence>
<feature type="transmembrane region" description="Helical" evidence="8">
    <location>
        <begin position="436"/>
        <end position="453"/>
    </location>
</feature>
<dbReference type="EMBL" id="CP004373">
    <property type="protein sequence ID" value="AHK71162.1"/>
    <property type="molecule type" value="Genomic_DNA"/>
</dbReference>
<keyword evidence="5 8" id="KW-1133">Transmembrane helix</keyword>
<feature type="transmembrane region" description="Helical" evidence="8">
    <location>
        <begin position="328"/>
        <end position="346"/>
    </location>
</feature>
<dbReference type="InterPro" id="IPR026030">
    <property type="entry name" value="Pur-cyt_permease_Fcy2/21/22"/>
</dbReference>
<keyword evidence="6 7" id="KW-0472">Membrane</keyword>
<reference evidence="9 10" key="1">
    <citation type="journal article" date="2015" name="Appl. Microbiol. Biotechnol.">
        <title>The consequence of an additional NADH dehydrogenase paralog on the growth of Gluconobacter oxydans DSM3504.</title>
        <authorList>
            <person name="Kostner D."/>
            <person name="Luchterhand B."/>
            <person name="Junker A."/>
            <person name="Volland S."/>
            <person name="Daniel R."/>
            <person name="Buchs J."/>
            <person name="Liebl W."/>
            <person name="Ehrenreich A."/>
        </authorList>
    </citation>
    <scope>NUCLEOTIDE SEQUENCE [LARGE SCALE GENOMIC DNA]</scope>
    <source>
        <strain evidence="9">DSM 3504</strain>
    </source>
</reference>
<proteinExistence type="inferred from homology"/>
<feature type="transmembrane region" description="Helical" evidence="8">
    <location>
        <begin position="143"/>
        <end position="164"/>
    </location>
</feature>
<protein>
    <submittedName>
        <fullName evidence="9">Putative purine-cytosine permease YxlA</fullName>
    </submittedName>
</protein>
<dbReference type="GO" id="GO:0022857">
    <property type="term" value="F:transmembrane transporter activity"/>
    <property type="evidence" value="ECO:0007669"/>
    <property type="project" value="InterPro"/>
</dbReference>
<comment type="subcellular location">
    <subcellularLocation>
        <location evidence="1">Membrane</location>
        <topology evidence="1">Multi-pass membrane protein</topology>
    </subcellularLocation>
</comment>
<evidence type="ECO:0000256" key="4">
    <source>
        <dbReference type="ARBA" id="ARBA00022692"/>
    </source>
</evidence>
<evidence type="ECO:0000256" key="5">
    <source>
        <dbReference type="ARBA" id="ARBA00022989"/>
    </source>
</evidence>
<comment type="similarity">
    <text evidence="2 7">Belongs to the purine-cytosine permease (2.A.39) family.</text>
</comment>
<feature type="transmembrane region" description="Helical" evidence="8">
    <location>
        <begin position="102"/>
        <end position="123"/>
    </location>
</feature>
<evidence type="ECO:0000256" key="6">
    <source>
        <dbReference type="ARBA" id="ARBA00023136"/>
    </source>
</evidence>
<dbReference type="PANTHER" id="PTHR31806:SF1">
    <property type="entry name" value="PURINE-CYTOSINE PERMEASE FCY2-RELATED"/>
    <property type="match status" value="1"/>
</dbReference>
<feature type="transmembrane region" description="Helical" evidence="8">
    <location>
        <begin position="60"/>
        <end position="82"/>
    </location>
</feature>
<feature type="transmembrane region" description="Helical" evidence="8">
    <location>
        <begin position="284"/>
        <end position="307"/>
    </location>
</feature>
<dbReference type="HOGENOM" id="CLU_026016_3_0_5"/>
<dbReference type="InterPro" id="IPR001248">
    <property type="entry name" value="Pur-cyt_permease"/>
</dbReference>
<dbReference type="PIRSF" id="PIRSF002744">
    <property type="entry name" value="Pur-cyt_permease"/>
    <property type="match status" value="1"/>
</dbReference>
<dbReference type="GO" id="GO:0005886">
    <property type="term" value="C:plasma membrane"/>
    <property type="evidence" value="ECO:0007669"/>
    <property type="project" value="TreeGrafter"/>
</dbReference>
<keyword evidence="4 8" id="KW-0812">Transmembrane</keyword>
<dbReference type="Gene3D" id="1.10.4160.10">
    <property type="entry name" value="Hydantoin permease"/>
    <property type="match status" value="1"/>
</dbReference>
<dbReference type="PANTHER" id="PTHR31806">
    <property type="entry name" value="PURINE-CYTOSINE PERMEASE FCY2-RELATED"/>
    <property type="match status" value="1"/>
</dbReference>
<name>A0A067Z4Y7_GLUOY</name>
<dbReference type="AlphaFoldDB" id="A0A067Z4Y7"/>
<evidence type="ECO:0000313" key="9">
    <source>
        <dbReference type="EMBL" id="AHK71162.1"/>
    </source>
</evidence>
<feature type="transmembrane region" description="Helical" evidence="8">
    <location>
        <begin position="394"/>
        <end position="416"/>
    </location>
</feature>
<organism evidence="9 10">
    <name type="scientific">Gluconobacter oxydans DSM 3504</name>
    <dbReference type="NCBI Taxonomy" id="1288313"/>
    <lineage>
        <taxon>Bacteria</taxon>
        <taxon>Pseudomonadati</taxon>
        <taxon>Pseudomonadota</taxon>
        <taxon>Alphaproteobacteria</taxon>
        <taxon>Acetobacterales</taxon>
        <taxon>Acetobacteraceae</taxon>
        <taxon>Gluconobacter</taxon>
    </lineage>
</organism>
<dbReference type="KEGG" id="goy:GLS_c12650"/>